<keyword evidence="2" id="KW-0812">Transmembrane</keyword>
<proteinExistence type="predicted"/>
<organism evidence="3 4">
    <name type="scientific">Actinotalea soli</name>
    <dbReference type="NCBI Taxonomy" id="2819234"/>
    <lineage>
        <taxon>Bacteria</taxon>
        <taxon>Bacillati</taxon>
        <taxon>Actinomycetota</taxon>
        <taxon>Actinomycetes</taxon>
        <taxon>Micrococcales</taxon>
        <taxon>Cellulomonadaceae</taxon>
        <taxon>Actinotalea</taxon>
    </lineage>
</organism>
<feature type="transmembrane region" description="Helical" evidence="2">
    <location>
        <begin position="128"/>
        <end position="147"/>
    </location>
</feature>
<dbReference type="EMBL" id="JAGEMK010000001">
    <property type="protein sequence ID" value="MBO1750270.1"/>
    <property type="molecule type" value="Genomic_DNA"/>
</dbReference>
<dbReference type="AlphaFoldDB" id="A0A939LPS0"/>
<comment type="caution">
    <text evidence="3">The sequence shown here is derived from an EMBL/GenBank/DDBJ whole genome shotgun (WGS) entry which is preliminary data.</text>
</comment>
<evidence type="ECO:0000256" key="2">
    <source>
        <dbReference type="SAM" id="Phobius"/>
    </source>
</evidence>
<feature type="region of interest" description="Disordered" evidence="1">
    <location>
        <begin position="149"/>
        <end position="201"/>
    </location>
</feature>
<reference evidence="3" key="1">
    <citation type="submission" date="2021-03" db="EMBL/GenBank/DDBJ databases">
        <title>Actinotalea soli sp. nov., isolated from soil.</title>
        <authorList>
            <person name="Ping W."/>
            <person name="Zhang J."/>
        </authorList>
    </citation>
    <scope>NUCLEOTIDE SEQUENCE</scope>
    <source>
        <strain evidence="3">BY-33</strain>
    </source>
</reference>
<evidence type="ECO:0000256" key="1">
    <source>
        <dbReference type="SAM" id="MobiDB-lite"/>
    </source>
</evidence>
<accession>A0A939LPS0</accession>
<name>A0A939LPS0_9CELL</name>
<gene>
    <name evidence="3" type="ORF">J4G33_00465</name>
</gene>
<feature type="transmembrane region" description="Helical" evidence="2">
    <location>
        <begin position="49"/>
        <end position="71"/>
    </location>
</feature>
<keyword evidence="2" id="KW-0472">Membrane</keyword>
<feature type="compositionally biased region" description="Basic and acidic residues" evidence="1">
    <location>
        <begin position="152"/>
        <end position="171"/>
    </location>
</feature>
<protein>
    <submittedName>
        <fullName evidence="3">Trp biosynthesis-associated membrane protein</fullName>
    </submittedName>
</protein>
<dbReference type="Proteomes" id="UP000664209">
    <property type="component" value="Unassembled WGS sequence"/>
</dbReference>
<evidence type="ECO:0000313" key="3">
    <source>
        <dbReference type="EMBL" id="MBO1750270.1"/>
    </source>
</evidence>
<sequence>MTWLPRRRAVLLGLVLGAATAIAGSVAWVRAVTTSAVEAEVALTVPGSVAAPGVAAAGFVLLAAALAVALAGRWGVRLGGTVMVLAGVLTVVSTLGVLTDPSGVAASAAQEAVGVAAAGQVTTTAAPWAAIALALAAGALGVLTTVSSSSWDRPRSRHEPARAAPARERAAEGAVESTADSHPRDDDLAAWDALSEGRDPT</sequence>
<feature type="transmembrane region" description="Helical" evidence="2">
    <location>
        <begin position="78"/>
        <end position="98"/>
    </location>
</feature>
<dbReference type="Pfam" id="PF09534">
    <property type="entry name" value="Trp_oprn_chp"/>
    <property type="match status" value="1"/>
</dbReference>
<keyword evidence="4" id="KW-1185">Reference proteome</keyword>
<evidence type="ECO:0000313" key="4">
    <source>
        <dbReference type="Proteomes" id="UP000664209"/>
    </source>
</evidence>
<keyword evidence="2" id="KW-1133">Transmembrane helix</keyword>
<dbReference type="InterPro" id="IPR019051">
    <property type="entry name" value="Trp_biosyn_TM_oprn/chp"/>
</dbReference>
<dbReference type="RefSeq" id="WP_208053940.1">
    <property type="nucleotide sequence ID" value="NZ_JAGEMK010000001.1"/>
</dbReference>